<evidence type="ECO:0000256" key="1">
    <source>
        <dbReference type="SAM" id="MobiDB-lite"/>
    </source>
</evidence>
<dbReference type="Pfam" id="PF04294">
    <property type="entry name" value="VanW"/>
    <property type="match status" value="1"/>
</dbReference>
<organism evidence="4 5">
    <name type="scientific">Flexivirga endophytica</name>
    <dbReference type="NCBI Taxonomy" id="1849103"/>
    <lineage>
        <taxon>Bacteria</taxon>
        <taxon>Bacillati</taxon>
        <taxon>Actinomycetota</taxon>
        <taxon>Actinomycetes</taxon>
        <taxon>Micrococcales</taxon>
        <taxon>Dermacoccaceae</taxon>
        <taxon>Flexivirga</taxon>
    </lineage>
</organism>
<dbReference type="RefSeq" id="WP_188838899.1">
    <property type="nucleotide sequence ID" value="NZ_BMHI01000007.1"/>
</dbReference>
<dbReference type="EMBL" id="BMHI01000007">
    <property type="protein sequence ID" value="GGB45396.1"/>
    <property type="molecule type" value="Genomic_DNA"/>
</dbReference>
<reference evidence="4" key="1">
    <citation type="journal article" date="2014" name="Int. J. Syst. Evol. Microbiol.">
        <title>Complete genome sequence of Corynebacterium casei LMG S-19264T (=DSM 44701T), isolated from a smear-ripened cheese.</title>
        <authorList>
            <consortium name="US DOE Joint Genome Institute (JGI-PGF)"/>
            <person name="Walter F."/>
            <person name="Albersmeier A."/>
            <person name="Kalinowski J."/>
            <person name="Ruckert C."/>
        </authorList>
    </citation>
    <scope>NUCLEOTIDE SEQUENCE</scope>
    <source>
        <strain evidence="4">CGMCC 1.15085</strain>
    </source>
</reference>
<feature type="region of interest" description="Disordered" evidence="1">
    <location>
        <begin position="152"/>
        <end position="182"/>
    </location>
</feature>
<reference evidence="4" key="2">
    <citation type="submission" date="2020-09" db="EMBL/GenBank/DDBJ databases">
        <authorList>
            <person name="Sun Q."/>
            <person name="Zhou Y."/>
        </authorList>
    </citation>
    <scope>NUCLEOTIDE SEQUENCE</scope>
    <source>
        <strain evidence="4">CGMCC 1.15085</strain>
    </source>
</reference>
<dbReference type="InterPro" id="IPR052913">
    <property type="entry name" value="Glycopeptide_resist_protein"/>
</dbReference>
<dbReference type="AlphaFoldDB" id="A0A916WZH0"/>
<proteinExistence type="predicted"/>
<keyword evidence="2" id="KW-0812">Transmembrane</keyword>
<sequence length="572" mass="60505">MTAEETGDNTERPRRTLRTWLLAGGLAVVVVLVGAYVALAASQSGKIQRGTVVGGKHVGGMSPEDAKAEIESVATKQAKAPVTIDADGKTVTLDATKAGLSIDTDGTVDGLSGFSLNPATVWHRLTGDGPHRTVSPKVDTTKLQHAVATASEQLEGSPKSGSVKFGDGKVVTTRSTPGKGVDPKAISRQIAAGWPKTKHYTAKVADRPAALPNSEIERFVKEFAEPAMSDPVTVKAGGQDTTLSVKEISGVLSTTFDGKTLKPKVDDNALADLLDEKKTALTTPAVDAKLRYTGGKRDVSPSKAGTAPKTTEAGKLLLAALTAPDRTMSLPTTKVQPAVTAAELKKTTVHSQKISEFVSEFPTGPENAARTKNIRLGLSKINGIVVQPGETFSLLNVLRPFDAAHGYVNAPVLVDGVDVPGMGGGISQVSTTLYNATFFAGVKLVEHTAHAYWIPRYPMGREATMLDPTIDNKWTNDTGHPIRIQAGIEGNAAVIRLYGVKTFSVSSTTSDKFDIEKPGPTRHLKGDKCIPQEPENGFKVTVTRVVKDGSGKVVKDEHLTTHYIPAVRVTCN</sequence>
<evidence type="ECO:0000313" key="5">
    <source>
        <dbReference type="Proteomes" id="UP000636793"/>
    </source>
</evidence>
<name>A0A916WZH0_9MICO</name>
<comment type="caution">
    <text evidence="4">The sequence shown here is derived from an EMBL/GenBank/DDBJ whole genome shotgun (WGS) entry which is preliminary data.</text>
</comment>
<dbReference type="InterPro" id="IPR007391">
    <property type="entry name" value="Vancomycin_resist_VanW"/>
</dbReference>
<feature type="transmembrane region" description="Helical" evidence="2">
    <location>
        <begin position="20"/>
        <end position="39"/>
    </location>
</feature>
<accession>A0A916WZH0</accession>
<dbReference type="InterPro" id="IPR022029">
    <property type="entry name" value="YoaR-like_PG-bd"/>
</dbReference>
<gene>
    <name evidence="4" type="ORF">GCM10011492_40650</name>
</gene>
<evidence type="ECO:0000259" key="3">
    <source>
        <dbReference type="Pfam" id="PF12229"/>
    </source>
</evidence>
<dbReference type="Proteomes" id="UP000636793">
    <property type="component" value="Unassembled WGS sequence"/>
</dbReference>
<dbReference type="Pfam" id="PF12229">
    <property type="entry name" value="PG_binding_4"/>
    <property type="match status" value="1"/>
</dbReference>
<keyword evidence="2" id="KW-0472">Membrane</keyword>
<feature type="domain" description="YoaR-like putative peptidoglycan binding" evidence="3">
    <location>
        <begin position="259"/>
        <end position="322"/>
    </location>
</feature>
<keyword evidence="5" id="KW-1185">Reference proteome</keyword>
<evidence type="ECO:0000313" key="4">
    <source>
        <dbReference type="EMBL" id="GGB45396.1"/>
    </source>
</evidence>
<keyword evidence="2" id="KW-1133">Transmembrane helix</keyword>
<protein>
    <recommendedName>
        <fullName evidence="3">YoaR-like putative peptidoglycan binding domain-containing protein</fullName>
    </recommendedName>
</protein>
<evidence type="ECO:0000256" key="2">
    <source>
        <dbReference type="SAM" id="Phobius"/>
    </source>
</evidence>
<dbReference type="PANTHER" id="PTHR35788">
    <property type="entry name" value="EXPORTED PROTEIN-RELATED"/>
    <property type="match status" value="1"/>
</dbReference>
<dbReference type="PANTHER" id="PTHR35788:SF1">
    <property type="entry name" value="EXPORTED PROTEIN"/>
    <property type="match status" value="1"/>
</dbReference>